<evidence type="ECO:0000256" key="2">
    <source>
        <dbReference type="PROSITE-ProRule" id="PRU00591"/>
    </source>
</evidence>
<evidence type="ECO:0000313" key="5">
    <source>
        <dbReference type="Proteomes" id="UP000191056"/>
    </source>
</evidence>
<proteinExistence type="predicted"/>
<evidence type="ECO:0000256" key="1">
    <source>
        <dbReference type="ARBA" id="ARBA00022737"/>
    </source>
</evidence>
<accession>A0A1V4II04</accession>
<dbReference type="Pfam" id="PF19127">
    <property type="entry name" value="Choline_bind_3"/>
    <property type="match status" value="1"/>
</dbReference>
<feature type="repeat" description="Cell wall-binding" evidence="2">
    <location>
        <begin position="442"/>
        <end position="461"/>
    </location>
</feature>
<feature type="repeat" description="Cell wall-binding" evidence="2">
    <location>
        <begin position="422"/>
        <end position="441"/>
    </location>
</feature>
<feature type="domain" description="Cadherin-like beta-sandwich-like" evidence="3">
    <location>
        <begin position="43"/>
        <end position="132"/>
    </location>
</feature>
<organism evidence="4 5">
    <name type="scientific">Clostridium chromiireducens</name>
    <dbReference type="NCBI Taxonomy" id="225345"/>
    <lineage>
        <taxon>Bacteria</taxon>
        <taxon>Bacillati</taxon>
        <taxon>Bacillota</taxon>
        <taxon>Clostridia</taxon>
        <taxon>Eubacteriales</taxon>
        <taxon>Clostridiaceae</taxon>
        <taxon>Clostridium</taxon>
    </lineage>
</organism>
<evidence type="ECO:0000259" key="3">
    <source>
        <dbReference type="Pfam" id="PF12733"/>
    </source>
</evidence>
<name>A0A1V4II04_9CLOT</name>
<dbReference type="RefSeq" id="WP_079441021.1">
    <property type="nucleotide sequence ID" value="NZ_MZGT01000050.1"/>
</dbReference>
<feature type="domain" description="Cadherin-like beta-sandwich-like" evidence="3">
    <location>
        <begin position="151"/>
        <end position="232"/>
    </location>
</feature>
<dbReference type="InterPro" id="IPR025883">
    <property type="entry name" value="Cadherin-like_domain"/>
</dbReference>
<dbReference type="EMBL" id="MZGT01000050">
    <property type="protein sequence ID" value="OPJ59549.1"/>
    <property type="molecule type" value="Genomic_DNA"/>
</dbReference>
<dbReference type="EC" id="3.2.1.96" evidence="4"/>
<sequence>MNKNIKHILLVLFVISSYSVIEPVKYINLTNSKVNAETTSFYLKNLSMSDADIDFDSDKTYYSVNVDDSVNEVKITAKPKSDDAEVQINGDVVDLSDKYRKLVDLDDGENVIKIEVVNNEGKSKTYTLIVTRGNSNSAEVYLSGIKLNNGIINFQKETKSYDINVKSNIDKINIKATPEDKNNTITIDGSPVTEDDGYEQTVYLDKGKNEIIVQVENKKEKKRSYKLNITREDDSNGIQAQDNIYLDFIKLSDAELNITKAETLYNVKVKETVELISIHAEPENNKYMVEINGDAVEESEDYTKDDVRLHEGKNEIKIKIEDLSGKKRTYVLNIYRGEMPANVNDASNTGSKNGEATKINQWVQKNNNWQYNDATGQPLKNTWFYDRNAGRSYYLKADGNMSTGWLNLNGSWYYLNVSGARQSGWQLINNEWYYFDSEGKMKTGWILDNSKYYYLQVNGSMAKSATIKGYKLGADGAWIK</sequence>
<feature type="repeat" description="Cell wall-binding" evidence="2">
    <location>
        <begin position="402"/>
        <end position="421"/>
    </location>
</feature>
<keyword evidence="4" id="KW-0326">Glycosidase</keyword>
<keyword evidence="1" id="KW-0677">Repeat</keyword>
<dbReference type="Pfam" id="PF12733">
    <property type="entry name" value="Cadherin-like"/>
    <property type="match status" value="3"/>
</dbReference>
<dbReference type="OrthoDB" id="1879841at2"/>
<dbReference type="GO" id="GO:0033925">
    <property type="term" value="F:mannosyl-glycoprotein endo-beta-N-acetylglucosaminidase activity"/>
    <property type="evidence" value="ECO:0007669"/>
    <property type="project" value="UniProtKB-EC"/>
</dbReference>
<keyword evidence="4" id="KW-0378">Hydrolase</keyword>
<gene>
    <name evidence="4" type="primary">lytB_4</name>
    <name evidence="4" type="ORF">CLCHR_34320</name>
</gene>
<evidence type="ECO:0000313" key="4">
    <source>
        <dbReference type="EMBL" id="OPJ59549.1"/>
    </source>
</evidence>
<dbReference type="AlphaFoldDB" id="A0A1V4II04"/>
<dbReference type="Pfam" id="PF01473">
    <property type="entry name" value="Choline_bind_1"/>
    <property type="match status" value="2"/>
</dbReference>
<dbReference type="InterPro" id="IPR018337">
    <property type="entry name" value="Cell_wall/Cho-bd_repeat"/>
</dbReference>
<dbReference type="Proteomes" id="UP000191056">
    <property type="component" value="Unassembled WGS sequence"/>
</dbReference>
<protein>
    <submittedName>
        <fullName evidence="4">Putative endo-beta-N-acetylglucosaminidase</fullName>
        <ecNumber evidence="4">3.2.1.96</ecNumber>
    </submittedName>
</protein>
<dbReference type="Gene3D" id="2.10.270.10">
    <property type="entry name" value="Cholin Binding"/>
    <property type="match status" value="1"/>
</dbReference>
<feature type="domain" description="Cadherin-like beta-sandwich-like" evidence="3">
    <location>
        <begin position="262"/>
        <end position="336"/>
    </location>
</feature>
<dbReference type="PROSITE" id="PS51170">
    <property type="entry name" value="CW"/>
    <property type="match status" value="3"/>
</dbReference>
<comment type="caution">
    <text evidence="4">The sequence shown here is derived from an EMBL/GenBank/DDBJ whole genome shotgun (WGS) entry which is preliminary data.</text>
</comment>
<dbReference type="STRING" id="225345.CLCHR_34320"/>
<reference evidence="4 5" key="1">
    <citation type="submission" date="2017-03" db="EMBL/GenBank/DDBJ databases">
        <title>Genome sequence of Clostridium chromiireducens DSM 23318.</title>
        <authorList>
            <person name="Poehlein A."/>
            <person name="Daniel R."/>
        </authorList>
    </citation>
    <scope>NUCLEOTIDE SEQUENCE [LARGE SCALE GENOMIC DNA]</scope>
    <source>
        <strain evidence="4 5">DSM 23318</strain>
    </source>
</reference>
<dbReference type="SUPFAM" id="SSF69360">
    <property type="entry name" value="Cell wall binding repeat"/>
    <property type="match status" value="1"/>
</dbReference>
<keyword evidence="5" id="KW-1185">Reference proteome</keyword>